<feature type="transmembrane region" description="Helical" evidence="1">
    <location>
        <begin position="104"/>
        <end position="123"/>
    </location>
</feature>
<dbReference type="AlphaFoldDB" id="A0A3S0SI92"/>
<dbReference type="RefSeq" id="WP_126909009.1">
    <property type="nucleotide sequence ID" value="NZ_ML133755.1"/>
</dbReference>
<keyword evidence="1" id="KW-0472">Membrane</keyword>
<comment type="caution">
    <text evidence="2">The sequence shown here is derived from an EMBL/GenBank/DDBJ whole genome shotgun (WGS) entry which is preliminary data.</text>
</comment>
<evidence type="ECO:0000313" key="2">
    <source>
        <dbReference type="EMBL" id="RUM06836.1"/>
    </source>
</evidence>
<sequence>MKRLKTSIAAWSALSAVVSFWLLNIFVPYERMVEISSSLVLGVTFAVLVRWASDAARALRSGRDGPDFLIVAVFSIVLIIFFQRVWVLILRYYDRADHLVNSPISAFIAWMLAWACMLVLIAPDAENGTIPGRSRVFIGVALFIAGMVSGLGLALAIV</sequence>
<name>A0A3S0SI92_9HYPH</name>
<keyword evidence="1" id="KW-0812">Transmembrane</keyword>
<dbReference type="OrthoDB" id="9923812at2"/>
<reference evidence="2 3" key="1">
    <citation type="submission" date="2018-11" db="EMBL/GenBank/DDBJ databases">
        <title>Rhizobium chutanense sp. nov., isolated from root nodules of Phaseolus vulgaris in China.</title>
        <authorList>
            <person name="Huo Y."/>
        </authorList>
    </citation>
    <scope>NUCLEOTIDE SEQUENCE [LARGE SCALE GENOMIC DNA]</scope>
    <source>
        <strain evidence="2 3">C16</strain>
    </source>
</reference>
<dbReference type="Proteomes" id="UP000278081">
    <property type="component" value="Unassembled WGS sequence"/>
</dbReference>
<dbReference type="EMBL" id="RJTJ01000008">
    <property type="protein sequence ID" value="RUM06836.1"/>
    <property type="molecule type" value="Genomic_DNA"/>
</dbReference>
<gene>
    <name evidence="2" type="ORF">EFR84_11615</name>
</gene>
<feature type="transmembrane region" description="Helical" evidence="1">
    <location>
        <begin position="68"/>
        <end position="92"/>
    </location>
</feature>
<feature type="transmembrane region" description="Helical" evidence="1">
    <location>
        <begin position="7"/>
        <end position="29"/>
    </location>
</feature>
<keyword evidence="1" id="KW-1133">Transmembrane helix</keyword>
<organism evidence="2 3">
    <name type="scientific">Rhizobium chutanense</name>
    <dbReference type="NCBI Taxonomy" id="2035448"/>
    <lineage>
        <taxon>Bacteria</taxon>
        <taxon>Pseudomonadati</taxon>
        <taxon>Pseudomonadota</taxon>
        <taxon>Alphaproteobacteria</taxon>
        <taxon>Hyphomicrobiales</taxon>
        <taxon>Rhizobiaceae</taxon>
        <taxon>Rhizobium/Agrobacterium group</taxon>
        <taxon>Rhizobium</taxon>
    </lineage>
</organism>
<accession>A0A3S0SI92</accession>
<evidence type="ECO:0000256" key="1">
    <source>
        <dbReference type="SAM" id="Phobius"/>
    </source>
</evidence>
<evidence type="ECO:0000313" key="3">
    <source>
        <dbReference type="Proteomes" id="UP000278081"/>
    </source>
</evidence>
<feature type="transmembrane region" description="Helical" evidence="1">
    <location>
        <begin position="135"/>
        <end position="157"/>
    </location>
</feature>
<proteinExistence type="predicted"/>
<protein>
    <submittedName>
        <fullName evidence="2">Uncharacterized protein</fullName>
    </submittedName>
</protein>